<evidence type="ECO:0000313" key="2">
    <source>
        <dbReference type="Proteomes" id="UP000092713"/>
    </source>
</evidence>
<dbReference type="STRING" id="1747903.ASR47_1003365"/>
<dbReference type="AlphaFoldDB" id="A0A1A7BVW1"/>
<evidence type="ECO:0000313" key="1">
    <source>
        <dbReference type="EMBL" id="OBV37701.1"/>
    </source>
</evidence>
<dbReference type="RefSeq" id="WP_065309912.1">
    <property type="nucleotide sequence ID" value="NZ_LOCQ01000060.1"/>
</dbReference>
<reference evidence="1 2" key="1">
    <citation type="submission" date="2016-04" db="EMBL/GenBank/DDBJ databases">
        <title>Draft genome sequence of Janthinobacterium psychrotolerans sp. nov., isolated from freshwater sediments in Denmark.</title>
        <authorList>
            <person name="Gong X."/>
            <person name="Skrivergaard S."/>
            <person name="Korsgaard B.S."/>
            <person name="Schreiber L."/>
            <person name="Marshall I.P."/>
            <person name="Finster K."/>
            <person name="Schramm A."/>
        </authorList>
    </citation>
    <scope>NUCLEOTIDE SEQUENCE [LARGE SCALE GENOMIC DNA]</scope>
    <source>
        <strain evidence="1 2">S3-2</strain>
    </source>
</reference>
<dbReference type="Proteomes" id="UP000092713">
    <property type="component" value="Unassembled WGS sequence"/>
</dbReference>
<name>A0A1A7BVW1_9BURK</name>
<sequence>MTKIEPDRAALEIAYGQLRTTRPLDELLKVPNLKATLYAVARRHMKRRDRFDPKKMQANDND</sequence>
<gene>
    <name evidence="1" type="ORF">ASR47_1003365</name>
</gene>
<protein>
    <submittedName>
        <fullName evidence="1">Uncharacterized protein</fullName>
    </submittedName>
</protein>
<keyword evidence="2" id="KW-1185">Reference proteome</keyword>
<dbReference type="OrthoDB" id="8759901at2"/>
<proteinExistence type="predicted"/>
<organism evidence="1 2">
    <name type="scientific">Janthinobacterium psychrotolerans</name>
    <dbReference type="NCBI Taxonomy" id="1747903"/>
    <lineage>
        <taxon>Bacteria</taxon>
        <taxon>Pseudomonadati</taxon>
        <taxon>Pseudomonadota</taxon>
        <taxon>Betaproteobacteria</taxon>
        <taxon>Burkholderiales</taxon>
        <taxon>Oxalobacteraceae</taxon>
        <taxon>Janthinobacterium</taxon>
    </lineage>
</organism>
<accession>A0A1A7BVW1</accession>
<comment type="caution">
    <text evidence="1">The sequence shown here is derived from an EMBL/GenBank/DDBJ whole genome shotgun (WGS) entry which is preliminary data.</text>
</comment>
<dbReference type="EMBL" id="LOCQ01000060">
    <property type="protein sequence ID" value="OBV37701.1"/>
    <property type="molecule type" value="Genomic_DNA"/>
</dbReference>